<dbReference type="Pfam" id="PF05430">
    <property type="entry name" value="Methyltransf_30"/>
    <property type="match status" value="1"/>
</dbReference>
<dbReference type="InterPro" id="IPR029063">
    <property type="entry name" value="SAM-dependent_MTases_sf"/>
</dbReference>
<feature type="domain" description="MnmC-like methyltransferase" evidence="12">
    <location>
        <begin position="120"/>
        <end position="252"/>
    </location>
</feature>
<evidence type="ECO:0000256" key="10">
    <source>
        <dbReference type="HAMAP-Rule" id="MF_01102"/>
    </source>
</evidence>
<evidence type="ECO:0000256" key="5">
    <source>
        <dbReference type="ARBA" id="ARBA00022691"/>
    </source>
</evidence>
<dbReference type="PANTHER" id="PTHR13847:SF283">
    <property type="entry name" value="TRNA 5-METHYLAMINOMETHYL-2-THIOURIDINE BIOSYNTHESIS BIFUNCTIONAL PROTEIN MNMC"/>
    <property type="match status" value="1"/>
</dbReference>
<proteinExistence type="inferred from homology"/>
<dbReference type="Proteomes" id="UP000838100">
    <property type="component" value="Unassembled WGS sequence"/>
</dbReference>
<comment type="catalytic activity">
    <reaction evidence="10">
        <text>5-aminomethyl-2-thiouridine(34) in tRNA + S-adenosyl-L-methionine = 5-methylaminomethyl-2-thiouridine(34) in tRNA + S-adenosyl-L-homocysteine + H(+)</text>
        <dbReference type="Rhea" id="RHEA:19569"/>
        <dbReference type="Rhea" id="RHEA-COMP:10195"/>
        <dbReference type="Rhea" id="RHEA-COMP:10197"/>
        <dbReference type="ChEBI" id="CHEBI:15378"/>
        <dbReference type="ChEBI" id="CHEBI:57856"/>
        <dbReference type="ChEBI" id="CHEBI:59789"/>
        <dbReference type="ChEBI" id="CHEBI:74454"/>
        <dbReference type="ChEBI" id="CHEBI:74455"/>
        <dbReference type="EC" id="2.1.1.61"/>
    </reaction>
</comment>
<dbReference type="NCBIfam" id="TIGR03197">
    <property type="entry name" value="MnmC_Cterm"/>
    <property type="match status" value="1"/>
</dbReference>
<sequence>MSASTSTISPATICFDNDGTPVSTMYDDFYFSTDNGYQESQYTFLEGNQLAERWQQLKHQQRGNFVIAEAGFGSGLNFLAAAELWLKTAPEHWQLHFISSEKHPLSKADLTAALALWPSLSTLSQALINNYPPLVPGIHCIPLFNGRIHLQLGFGDSSEIFEQFSDTDFAASIGRRRRAVDAWFLDGFSPAKNPDMWRDDVFSAIALLSQPGTTLATFTAASQVRKQLSRHGFTVSKRRGYGVKREMLTASMDAAHCRWPAITAKARAPWYLSPPQSEPIAGQQVTVIGAGIAGMQTAYSLANRGIDVTVLEAKSEPASVASGNPQGILYTRLSPGQGELSQFAMLSYIYATNQYKQLFAKNSLQSPRDGQLCGTLQLAFNAKELRQAEKIADSFSHQDDLVQFQSADQASLTAGTTCEHGGLFYPASGWLHPKSACLALSQHPRIKVITETRVSQLEHTGSQWQLHCQGQQSRQADTVVIATAEFIQQFAQTERLPVKPIRGQITKFNSSNHSEKLSCVVCHEGYLTPSLNHSHTIGASFNQDDDSTILNPRDHLSNIAKLQQAMPSFSAGIDFQQPLSGRAGFRCTTPDYLPIVGPVADYQQSKTTLQPLAKNAKARLPISANFYPNLYINIGHGSRGLTSTPLCGELIASYICHSPSPISWQLSRALNPARFLVRAICRKEAV</sequence>
<dbReference type="InterPro" id="IPR008471">
    <property type="entry name" value="MnmC-like_methylTransf"/>
</dbReference>
<evidence type="ECO:0000256" key="2">
    <source>
        <dbReference type="ARBA" id="ARBA00022603"/>
    </source>
</evidence>
<dbReference type="SUPFAM" id="SSF51905">
    <property type="entry name" value="FAD/NAD(P)-binding domain"/>
    <property type="match status" value="1"/>
</dbReference>
<dbReference type="Pfam" id="PF01266">
    <property type="entry name" value="DAO"/>
    <property type="match status" value="1"/>
</dbReference>
<accession>A0ABM9ACA2</accession>
<dbReference type="InterPro" id="IPR036188">
    <property type="entry name" value="FAD/NAD-bd_sf"/>
</dbReference>
<dbReference type="NCBIfam" id="NF033855">
    <property type="entry name" value="tRNA_MNMC2"/>
    <property type="match status" value="1"/>
</dbReference>
<dbReference type="EMBL" id="CAKLPX010000001">
    <property type="protein sequence ID" value="CAH0990527.1"/>
    <property type="molecule type" value="Genomic_DNA"/>
</dbReference>
<evidence type="ECO:0000256" key="9">
    <source>
        <dbReference type="ARBA" id="ARBA00023268"/>
    </source>
</evidence>
<reference evidence="13" key="1">
    <citation type="submission" date="2021-12" db="EMBL/GenBank/DDBJ databases">
        <authorList>
            <person name="Rodrigo-Torres L."/>
            <person name="Arahal R. D."/>
            <person name="Lucena T."/>
        </authorList>
    </citation>
    <scope>NUCLEOTIDE SEQUENCE</scope>
    <source>
        <strain evidence="13">CECT 8267</strain>
    </source>
</reference>
<keyword evidence="14" id="KW-1185">Reference proteome</keyword>
<organism evidence="13 14">
    <name type="scientific">Sinobacterium norvegicum</name>
    <dbReference type="NCBI Taxonomy" id="1641715"/>
    <lineage>
        <taxon>Bacteria</taxon>
        <taxon>Pseudomonadati</taxon>
        <taxon>Pseudomonadota</taxon>
        <taxon>Gammaproteobacteria</taxon>
        <taxon>Cellvibrionales</taxon>
        <taxon>Spongiibacteraceae</taxon>
        <taxon>Sinobacterium</taxon>
    </lineage>
</organism>
<comment type="function">
    <text evidence="10">Catalyzes the last two steps in the biosynthesis of 5-methylaminomethyl-2-thiouridine (mnm(5)s(2)U) at the wobble position (U34) in tRNA. Catalyzes the FAD-dependent demodification of cmnm(5)s(2)U34 to nm(5)s(2)U34, followed by the transfer of a methyl group from S-adenosyl-L-methionine to nm(5)s(2)U34, to form mnm(5)s(2)U34.</text>
</comment>
<dbReference type="Gene3D" id="3.30.9.10">
    <property type="entry name" value="D-Amino Acid Oxidase, subunit A, domain 2"/>
    <property type="match status" value="1"/>
</dbReference>
<dbReference type="InterPro" id="IPR047785">
    <property type="entry name" value="tRNA_MNMC2"/>
</dbReference>
<dbReference type="InterPro" id="IPR017610">
    <property type="entry name" value="tRNA_S-uridine_synth_MnmC_C"/>
</dbReference>
<name>A0ABM9ACA2_9GAMM</name>
<gene>
    <name evidence="10 13" type="primary">mnmC</name>
    <name evidence="13" type="ORF">SIN8267_00619</name>
</gene>
<evidence type="ECO:0000256" key="6">
    <source>
        <dbReference type="ARBA" id="ARBA00022694"/>
    </source>
</evidence>
<evidence type="ECO:0000259" key="11">
    <source>
        <dbReference type="Pfam" id="PF01266"/>
    </source>
</evidence>
<comment type="cofactor">
    <cofactor evidence="10">
        <name>FAD</name>
        <dbReference type="ChEBI" id="CHEBI:57692"/>
    </cofactor>
</comment>
<dbReference type="NCBIfam" id="NF002481">
    <property type="entry name" value="PRK01747.1-2"/>
    <property type="match status" value="1"/>
</dbReference>
<keyword evidence="1 10" id="KW-0963">Cytoplasm</keyword>
<dbReference type="HAMAP" id="MF_01102">
    <property type="entry name" value="MnmC"/>
    <property type="match status" value="1"/>
</dbReference>
<dbReference type="EC" id="1.5.-.-" evidence="10"/>
<evidence type="ECO:0000256" key="4">
    <source>
        <dbReference type="ARBA" id="ARBA00022679"/>
    </source>
</evidence>
<dbReference type="EC" id="2.1.1.61" evidence="10"/>
<dbReference type="RefSeq" id="WP_237443209.1">
    <property type="nucleotide sequence ID" value="NZ_CAKLPX010000001.1"/>
</dbReference>
<comment type="subcellular location">
    <subcellularLocation>
        <location evidence="10">Cytoplasm</location>
    </subcellularLocation>
</comment>
<keyword evidence="7 10" id="KW-0274">FAD</keyword>
<comment type="similarity">
    <text evidence="10">In the N-terminal section; belongs to the methyltransferase superfamily. tRNA (mnm(5)s(2)U34)-methyltransferase family.</text>
</comment>
<comment type="caution">
    <text evidence="13">The sequence shown here is derived from an EMBL/GenBank/DDBJ whole genome shotgun (WGS) entry which is preliminary data.</text>
</comment>
<dbReference type="Gene3D" id="3.40.50.150">
    <property type="entry name" value="Vaccinia Virus protein VP39"/>
    <property type="match status" value="1"/>
</dbReference>
<protein>
    <recommendedName>
        <fullName evidence="10">tRNA 5-methylaminomethyl-2-thiouridine biosynthesis bifunctional protein MnmC</fullName>
        <shortName evidence="10">tRNA mnm(5)s(2)U biosynthesis bifunctional protein</shortName>
    </recommendedName>
    <domain>
        <recommendedName>
            <fullName evidence="10">tRNA (mnm(5)s(2)U34)-methyltransferase</fullName>
            <ecNumber evidence="10">2.1.1.61</ecNumber>
        </recommendedName>
    </domain>
    <domain>
        <recommendedName>
            <fullName evidence="10">FAD-dependent cmnm(5)s(2)U34 oxidoreductase</fullName>
            <ecNumber evidence="10">1.5.-.-</ecNumber>
        </recommendedName>
    </domain>
</protein>
<dbReference type="SUPFAM" id="SSF54373">
    <property type="entry name" value="FAD-linked reductases, C-terminal domain"/>
    <property type="match status" value="1"/>
</dbReference>
<dbReference type="InterPro" id="IPR023032">
    <property type="entry name" value="tRNA_MAMT_biosynth_bifunc_MnmC"/>
</dbReference>
<keyword evidence="5 10" id="KW-0949">S-adenosyl-L-methionine</keyword>
<evidence type="ECO:0000256" key="8">
    <source>
        <dbReference type="ARBA" id="ARBA00023002"/>
    </source>
</evidence>
<keyword evidence="8 10" id="KW-0560">Oxidoreductase</keyword>
<feature type="domain" description="FAD dependent oxidoreductase" evidence="11">
    <location>
        <begin position="285"/>
        <end position="653"/>
    </location>
</feature>
<dbReference type="Gene3D" id="3.50.50.60">
    <property type="entry name" value="FAD/NAD(P)-binding domain"/>
    <property type="match status" value="1"/>
</dbReference>
<evidence type="ECO:0000259" key="12">
    <source>
        <dbReference type="Pfam" id="PF05430"/>
    </source>
</evidence>
<feature type="region of interest" description="FAD-dependent cmnm(5)s(2)U34 oxidoreductase" evidence="10">
    <location>
        <begin position="288"/>
        <end position="686"/>
    </location>
</feature>
<dbReference type="InterPro" id="IPR006076">
    <property type="entry name" value="FAD-dep_OxRdtase"/>
</dbReference>
<keyword evidence="4 10" id="KW-0808">Transferase</keyword>
<evidence type="ECO:0000256" key="3">
    <source>
        <dbReference type="ARBA" id="ARBA00022630"/>
    </source>
</evidence>
<evidence type="ECO:0000313" key="14">
    <source>
        <dbReference type="Proteomes" id="UP000838100"/>
    </source>
</evidence>
<keyword evidence="2 10" id="KW-0489">Methyltransferase</keyword>
<keyword evidence="3 10" id="KW-0285">Flavoprotein</keyword>
<keyword evidence="6 10" id="KW-0819">tRNA processing</keyword>
<keyword evidence="9 10" id="KW-0511">Multifunctional enzyme</keyword>
<comment type="similarity">
    <text evidence="10">In the C-terminal section; belongs to the DAO family.</text>
</comment>
<evidence type="ECO:0000256" key="7">
    <source>
        <dbReference type="ARBA" id="ARBA00022827"/>
    </source>
</evidence>
<evidence type="ECO:0000256" key="1">
    <source>
        <dbReference type="ARBA" id="ARBA00022490"/>
    </source>
</evidence>
<feature type="region of interest" description="tRNA (mnm(5)s(2)U34)-methyltransferase" evidence="10">
    <location>
        <begin position="1"/>
        <end position="253"/>
    </location>
</feature>
<dbReference type="PANTHER" id="PTHR13847">
    <property type="entry name" value="SARCOSINE DEHYDROGENASE-RELATED"/>
    <property type="match status" value="1"/>
</dbReference>
<evidence type="ECO:0000313" key="13">
    <source>
        <dbReference type="EMBL" id="CAH0990527.1"/>
    </source>
</evidence>